<accession>A0A2P2P783</accession>
<protein>
    <submittedName>
        <fullName evidence="1">Uncharacterized protein</fullName>
    </submittedName>
</protein>
<proteinExistence type="predicted"/>
<sequence length="49" mass="5611">MSECQVESCHFNIYCMPKLQSSHVVWMFDSGLVVWAKSLLSTGSDMMCY</sequence>
<dbReference type="AlphaFoldDB" id="A0A2P2P783"/>
<evidence type="ECO:0000313" key="1">
    <source>
        <dbReference type="EMBL" id="MBX50592.1"/>
    </source>
</evidence>
<reference evidence="1" key="1">
    <citation type="submission" date="2018-02" db="EMBL/GenBank/DDBJ databases">
        <title>Rhizophora mucronata_Transcriptome.</title>
        <authorList>
            <person name="Meera S.P."/>
            <person name="Sreeshan A."/>
            <person name="Augustine A."/>
        </authorList>
    </citation>
    <scope>NUCLEOTIDE SEQUENCE</scope>
    <source>
        <tissue evidence="1">Leaf</tissue>
    </source>
</reference>
<dbReference type="EMBL" id="GGEC01070108">
    <property type="protein sequence ID" value="MBX50592.1"/>
    <property type="molecule type" value="Transcribed_RNA"/>
</dbReference>
<name>A0A2P2P783_RHIMU</name>
<organism evidence="1">
    <name type="scientific">Rhizophora mucronata</name>
    <name type="common">Asiatic mangrove</name>
    <dbReference type="NCBI Taxonomy" id="61149"/>
    <lineage>
        <taxon>Eukaryota</taxon>
        <taxon>Viridiplantae</taxon>
        <taxon>Streptophyta</taxon>
        <taxon>Embryophyta</taxon>
        <taxon>Tracheophyta</taxon>
        <taxon>Spermatophyta</taxon>
        <taxon>Magnoliopsida</taxon>
        <taxon>eudicotyledons</taxon>
        <taxon>Gunneridae</taxon>
        <taxon>Pentapetalae</taxon>
        <taxon>rosids</taxon>
        <taxon>fabids</taxon>
        <taxon>Malpighiales</taxon>
        <taxon>Rhizophoraceae</taxon>
        <taxon>Rhizophora</taxon>
    </lineage>
</organism>